<dbReference type="GO" id="GO:0004497">
    <property type="term" value="F:monooxygenase activity"/>
    <property type="evidence" value="ECO:0007669"/>
    <property type="project" value="UniProtKB-KW"/>
</dbReference>
<reference evidence="9 10" key="1">
    <citation type="submission" date="2016-03" db="EMBL/GenBank/DDBJ databases">
        <title>Draft genome sequence of the Fonsecaea monophora CBS 269.37.</title>
        <authorList>
            <person name="Bombassaro A."/>
            <person name="Vinicius W.A."/>
            <person name="De Hoog S."/>
            <person name="Sun J."/>
            <person name="Souza E.M."/>
            <person name="Raittz R.T."/>
            <person name="Costa F."/>
            <person name="Leao A.C."/>
            <person name="Tadra-Sfeir M.Z."/>
            <person name="Baura V."/>
            <person name="Balsanelli E."/>
            <person name="Pedrosa F.O."/>
            <person name="Moreno L.F."/>
            <person name="Steffens M.B."/>
            <person name="Xi L."/>
            <person name="Bocca A.L."/>
            <person name="Felipe M.S."/>
            <person name="Teixeira M."/>
            <person name="Telles Filho F.Q."/>
            <person name="Azevedo C.M."/>
            <person name="Gomes R."/>
            <person name="Vicente V.A."/>
        </authorList>
    </citation>
    <scope>NUCLEOTIDE SEQUENCE [LARGE SCALE GENOMIC DNA]</scope>
    <source>
        <strain evidence="9 10">CBS 269.37</strain>
    </source>
</reference>
<proteinExistence type="inferred from homology"/>
<dbReference type="AlphaFoldDB" id="A0A177F8X0"/>
<protein>
    <recommendedName>
        <fullName evidence="8">FAD/NAD(P)-binding domain-containing protein</fullName>
    </recommendedName>
</protein>
<dbReference type="SUPFAM" id="SSF51905">
    <property type="entry name" value="FAD/NAD(P)-binding domain"/>
    <property type="match status" value="3"/>
</dbReference>
<dbReference type="PANTHER" id="PTHR43098:SF3">
    <property type="entry name" value="L-ORNITHINE N(5)-MONOOXYGENASE-RELATED"/>
    <property type="match status" value="1"/>
</dbReference>
<keyword evidence="3" id="KW-0285">Flavoprotein</keyword>
<dbReference type="InterPro" id="IPR036188">
    <property type="entry name" value="FAD/NAD-bd_sf"/>
</dbReference>
<keyword evidence="7" id="KW-0503">Monooxygenase</keyword>
<evidence type="ECO:0000256" key="7">
    <source>
        <dbReference type="ARBA" id="ARBA00023033"/>
    </source>
</evidence>
<feature type="domain" description="FAD/NAD(P)-binding" evidence="8">
    <location>
        <begin position="13"/>
        <end position="235"/>
    </location>
</feature>
<evidence type="ECO:0000256" key="2">
    <source>
        <dbReference type="ARBA" id="ARBA00010139"/>
    </source>
</evidence>
<comment type="similarity">
    <text evidence="2">Belongs to the FAD-binding monooxygenase family.</text>
</comment>
<evidence type="ECO:0000313" key="10">
    <source>
        <dbReference type="Proteomes" id="UP000077002"/>
    </source>
</evidence>
<dbReference type="PANTHER" id="PTHR43098">
    <property type="entry name" value="L-ORNITHINE N(5)-MONOOXYGENASE-RELATED"/>
    <property type="match status" value="1"/>
</dbReference>
<dbReference type="Proteomes" id="UP000077002">
    <property type="component" value="Unassembled WGS sequence"/>
</dbReference>
<keyword evidence="10" id="KW-1185">Reference proteome</keyword>
<keyword evidence="4" id="KW-0274">FAD</keyword>
<evidence type="ECO:0000256" key="3">
    <source>
        <dbReference type="ARBA" id="ARBA00022630"/>
    </source>
</evidence>
<dbReference type="GeneID" id="34601112"/>
<evidence type="ECO:0000256" key="6">
    <source>
        <dbReference type="ARBA" id="ARBA00023002"/>
    </source>
</evidence>
<dbReference type="RefSeq" id="XP_022511834.1">
    <property type="nucleotide sequence ID" value="XM_022655914.1"/>
</dbReference>
<dbReference type="Pfam" id="PF07992">
    <property type="entry name" value="Pyr_redox_2"/>
    <property type="match status" value="1"/>
</dbReference>
<dbReference type="EMBL" id="LVKK01000039">
    <property type="protein sequence ID" value="OAG39882.1"/>
    <property type="molecule type" value="Genomic_DNA"/>
</dbReference>
<gene>
    <name evidence="9" type="ORF">AYO21_05948</name>
</gene>
<evidence type="ECO:0000313" key="9">
    <source>
        <dbReference type="EMBL" id="OAG39882.1"/>
    </source>
</evidence>
<evidence type="ECO:0000259" key="8">
    <source>
        <dbReference type="Pfam" id="PF07992"/>
    </source>
</evidence>
<evidence type="ECO:0000256" key="4">
    <source>
        <dbReference type="ARBA" id="ARBA00022827"/>
    </source>
</evidence>
<comment type="cofactor">
    <cofactor evidence="1">
        <name>FAD</name>
        <dbReference type="ChEBI" id="CHEBI:57692"/>
    </cofactor>
</comment>
<dbReference type="OrthoDB" id="66881at2759"/>
<keyword evidence="6" id="KW-0560">Oxidoreductase</keyword>
<dbReference type="InterPro" id="IPR050775">
    <property type="entry name" value="FAD-binding_Monooxygenases"/>
</dbReference>
<sequence length="583" mass="66815">MGSIAKPEIPSVDVLIVGAGFGAFTLLNKLRKQGLSVKIYERGPAAGGIWFWNCYPGARVDSESPIYQLFDRDLYEDFTFKERYSSWPDLRRYFKYIEKKWNTEEYIEYNRNVETAIFDEQRHQWHIECSDGTEVYAQWFMPCVGFASKHYKPPFPGLQNFKGPQYHTAFWPQHGVNLKGKRVALIGTGASGIQVAQEIGDVVKHLTIFQRTPNLCLPMKQWELDPEVERKKKADGEYERIFDLCRKSFTGFHYTFSDKNTFDDTPEEREKFYKSLWDEAGFVPLLKNLFFIRSYKDMLFDQKANDEAYKYWRSTVLKRVKNPEKQRLLAPEKPPHPFGTKRNSLEQRFYEVVDQDHIDIVDVKENPVLEVTETGIRTPKGHVEYDVIILATGFDSVTGSLAQMDIHSTDGGTVADHWKDGLRTAMGIALAGFPNMFFLYGPQSPTAFANGPSNNQFQAEWVDKVLTMCREEGITRIEATREAEDEWSKKANELWYKTLYPKANGWYNGANIPGKRVEPMNWIGGMVPYVAALHNSLENGYQGWRVSKLNEQKKDSAAVKGEEVTATVEHVEGDEVPAAAVTG</sequence>
<evidence type="ECO:0000256" key="5">
    <source>
        <dbReference type="ARBA" id="ARBA00022857"/>
    </source>
</evidence>
<evidence type="ECO:0000256" key="1">
    <source>
        <dbReference type="ARBA" id="ARBA00001974"/>
    </source>
</evidence>
<name>A0A177F8X0_9EURO</name>
<keyword evidence="5" id="KW-0521">NADP</keyword>
<comment type="caution">
    <text evidence="9">The sequence shown here is derived from an EMBL/GenBank/DDBJ whole genome shotgun (WGS) entry which is preliminary data.</text>
</comment>
<dbReference type="Gene3D" id="3.50.50.60">
    <property type="entry name" value="FAD/NAD(P)-binding domain"/>
    <property type="match status" value="2"/>
</dbReference>
<organism evidence="9 10">
    <name type="scientific">Fonsecaea monophora</name>
    <dbReference type="NCBI Taxonomy" id="254056"/>
    <lineage>
        <taxon>Eukaryota</taxon>
        <taxon>Fungi</taxon>
        <taxon>Dikarya</taxon>
        <taxon>Ascomycota</taxon>
        <taxon>Pezizomycotina</taxon>
        <taxon>Eurotiomycetes</taxon>
        <taxon>Chaetothyriomycetidae</taxon>
        <taxon>Chaetothyriales</taxon>
        <taxon>Herpotrichiellaceae</taxon>
        <taxon>Fonsecaea</taxon>
    </lineage>
</organism>
<dbReference type="InterPro" id="IPR023753">
    <property type="entry name" value="FAD/NAD-binding_dom"/>
</dbReference>
<accession>A0A177F8X0</accession>